<sequence length="229" mass="26124">MKTRLFKLGFVLVAATLFFGCCDCEELKNEKLDCQKKNDEISKELKNANAVINESQYLDLLAYPKLENGNIVQEFVALDKTNMDIENIRRYDVFGDFSIKEDRLTVFIPVTDDKLKIEHYRDISTPDINALLIRISNSSDNDTKELPITKVIKKDFSIKSLNLDENELSKDKKIKIIILNENNSDISAHTAFYHNCLKTINKYSKSSCLMPKNDFIKPNEDGGDIITGG</sequence>
<keyword evidence="2" id="KW-1185">Reference proteome</keyword>
<dbReference type="Proteomes" id="UP001589832">
    <property type="component" value="Unassembled WGS sequence"/>
</dbReference>
<gene>
    <name evidence="1" type="ORF">ACFFGA_12175</name>
</gene>
<evidence type="ECO:0000313" key="1">
    <source>
        <dbReference type="EMBL" id="MFC0605317.1"/>
    </source>
</evidence>
<accession>A0ABV6QAK9</accession>
<evidence type="ECO:0008006" key="3">
    <source>
        <dbReference type="Google" id="ProtNLM"/>
    </source>
</evidence>
<name>A0ABV6QAK9_9FLAO</name>
<organism evidence="1 2">
    <name type="scientific">Winogradskyella pulchriflava</name>
    <dbReference type="NCBI Taxonomy" id="1110688"/>
    <lineage>
        <taxon>Bacteria</taxon>
        <taxon>Pseudomonadati</taxon>
        <taxon>Bacteroidota</taxon>
        <taxon>Flavobacteriia</taxon>
        <taxon>Flavobacteriales</taxon>
        <taxon>Flavobacteriaceae</taxon>
        <taxon>Winogradskyella</taxon>
    </lineage>
</organism>
<dbReference type="RefSeq" id="WP_386064421.1">
    <property type="nucleotide sequence ID" value="NZ_JBHLTQ010000006.1"/>
</dbReference>
<dbReference type="PROSITE" id="PS51257">
    <property type="entry name" value="PROKAR_LIPOPROTEIN"/>
    <property type="match status" value="1"/>
</dbReference>
<dbReference type="EMBL" id="JBHLTQ010000006">
    <property type="protein sequence ID" value="MFC0605317.1"/>
    <property type="molecule type" value="Genomic_DNA"/>
</dbReference>
<proteinExistence type="predicted"/>
<protein>
    <recommendedName>
        <fullName evidence="3">Lipoprotein</fullName>
    </recommendedName>
</protein>
<reference evidence="1 2" key="1">
    <citation type="submission" date="2024-09" db="EMBL/GenBank/DDBJ databases">
        <authorList>
            <person name="Sun Q."/>
            <person name="Mori K."/>
        </authorList>
    </citation>
    <scope>NUCLEOTIDE SEQUENCE [LARGE SCALE GENOMIC DNA]</scope>
    <source>
        <strain evidence="1 2">NCAIM B.02481</strain>
    </source>
</reference>
<comment type="caution">
    <text evidence="1">The sequence shown here is derived from an EMBL/GenBank/DDBJ whole genome shotgun (WGS) entry which is preliminary data.</text>
</comment>
<evidence type="ECO:0000313" key="2">
    <source>
        <dbReference type="Proteomes" id="UP001589832"/>
    </source>
</evidence>